<name>S8EDG5_FOMSC</name>
<organism evidence="2 3">
    <name type="scientific">Fomitopsis schrenkii</name>
    <name type="common">Brown rot fungus</name>
    <dbReference type="NCBI Taxonomy" id="2126942"/>
    <lineage>
        <taxon>Eukaryota</taxon>
        <taxon>Fungi</taxon>
        <taxon>Dikarya</taxon>
        <taxon>Basidiomycota</taxon>
        <taxon>Agaricomycotina</taxon>
        <taxon>Agaricomycetes</taxon>
        <taxon>Polyporales</taxon>
        <taxon>Fomitopsis</taxon>
    </lineage>
</organism>
<evidence type="ECO:0000256" key="1">
    <source>
        <dbReference type="SAM" id="SignalP"/>
    </source>
</evidence>
<feature type="signal peptide" evidence="1">
    <location>
        <begin position="1"/>
        <end position="18"/>
    </location>
</feature>
<evidence type="ECO:0000313" key="2">
    <source>
        <dbReference type="EMBL" id="EPT01244.1"/>
    </source>
</evidence>
<dbReference type="AlphaFoldDB" id="S8EDG5"/>
<dbReference type="InParanoid" id="S8EDG5"/>
<evidence type="ECO:0008006" key="4">
    <source>
        <dbReference type="Google" id="ProtNLM"/>
    </source>
</evidence>
<dbReference type="EMBL" id="KE504143">
    <property type="protein sequence ID" value="EPT01244.1"/>
    <property type="molecule type" value="Genomic_DNA"/>
</dbReference>
<keyword evidence="3" id="KW-1185">Reference proteome</keyword>
<gene>
    <name evidence="2" type="ORF">FOMPIDRAFT_84905</name>
</gene>
<sequence>MISKLSIVFLAAALLVNAETHTVTFNNKCGRGTPYLRSQTGEVLSTGGAWTSNGPALGLIAYLQTGNCGNNGEECTLVEATLENGKSAADISLIPPHEFSVASGFGYYDGCDGAGTDCTNANCPKAYRKPGDNFAIVGCSANNVNLTITFCD</sequence>
<dbReference type="SMART" id="SM00205">
    <property type="entry name" value="THN"/>
    <property type="match status" value="1"/>
</dbReference>
<dbReference type="HOGENOM" id="CLU_118873_0_0_1"/>
<dbReference type="SUPFAM" id="SSF49870">
    <property type="entry name" value="Osmotin, thaumatin-like protein"/>
    <property type="match status" value="1"/>
</dbReference>
<accession>S8EDG5</accession>
<reference evidence="2 3" key="1">
    <citation type="journal article" date="2012" name="Science">
        <title>The Paleozoic origin of enzymatic lignin decomposition reconstructed from 31 fungal genomes.</title>
        <authorList>
            <person name="Floudas D."/>
            <person name="Binder M."/>
            <person name="Riley R."/>
            <person name="Barry K."/>
            <person name="Blanchette R.A."/>
            <person name="Henrissat B."/>
            <person name="Martinez A.T."/>
            <person name="Otillar R."/>
            <person name="Spatafora J.W."/>
            <person name="Yadav J.S."/>
            <person name="Aerts A."/>
            <person name="Benoit I."/>
            <person name="Boyd A."/>
            <person name="Carlson A."/>
            <person name="Copeland A."/>
            <person name="Coutinho P.M."/>
            <person name="de Vries R.P."/>
            <person name="Ferreira P."/>
            <person name="Findley K."/>
            <person name="Foster B."/>
            <person name="Gaskell J."/>
            <person name="Glotzer D."/>
            <person name="Gorecki P."/>
            <person name="Heitman J."/>
            <person name="Hesse C."/>
            <person name="Hori C."/>
            <person name="Igarashi K."/>
            <person name="Jurgens J.A."/>
            <person name="Kallen N."/>
            <person name="Kersten P."/>
            <person name="Kohler A."/>
            <person name="Kuees U."/>
            <person name="Kumar T.K.A."/>
            <person name="Kuo A."/>
            <person name="LaButti K."/>
            <person name="Larrondo L.F."/>
            <person name="Lindquist E."/>
            <person name="Ling A."/>
            <person name="Lombard V."/>
            <person name="Lucas S."/>
            <person name="Lundell T."/>
            <person name="Martin R."/>
            <person name="McLaughlin D.J."/>
            <person name="Morgenstern I."/>
            <person name="Morin E."/>
            <person name="Murat C."/>
            <person name="Nagy L.G."/>
            <person name="Nolan M."/>
            <person name="Ohm R.A."/>
            <person name="Patyshakuliyeva A."/>
            <person name="Rokas A."/>
            <person name="Ruiz-Duenas F.J."/>
            <person name="Sabat G."/>
            <person name="Salamov A."/>
            <person name="Samejima M."/>
            <person name="Schmutz J."/>
            <person name="Slot J.C."/>
            <person name="St John F."/>
            <person name="Stenlid J."/>
            <person name="Sun H."/>
            <person name="Sun S."/>
            <person name="Syed K."/>
            <person name="Tsang A."/>
            <person name="Wiebenga A."/>
            <person name="Young D."/>
            <person name="Pisabarro A."/>
            <person name="Eastwood D.C."/>
            <person name="Martin F."/>
            <person name="Cullen D."/>
            <person name="Grigoriev I.V."/>
            <person name="Hibbett D.S."/>
        </authorList>
    </citation>
    <scope>NUCLEOTIDE SEQUENCE</scope>
    <source>
        <strain evidence="3">FP-58527</strain>
    </source>
</reference>
<proteinExistence type="predicted"/>
<dbReference type="eggNOG" id="ENOG502SPZC">
    <property type="taxonomic scope" value="Eukaryota"/>
</dbReference>
<dbReference type="Proteomes" id="UP000015241">
    <property type="component" value="Unassembled WGS sequence"/>
</dbReference>
<dbReference type="OrthoDB" id="3342934at2759"/>
<feature type="chain" id="PRO_5004550449" description="Glycopeptide" evidence="1">
    <location>
        <begin position="19"/>
        <end position="152"/>
    </location>
</feature>
<dbReference type="InterPro" id="IPR037176">
    <property type="entry name" value="Osmotin/thaumatin-like_sf"/>
</dbReference>
<dbReference type="InterPro" id="IPR001938">
    <property type="entry name" value="Thaumatin"/>
</dbReference>
<protein>
    <recommendedName>
        <fullName evidence="4">Glycopeptide</fullName>
    </recommendedName>
</protein>
<keyword evidence="1" id="KW-0732">Signal</keyword>
<dbReference type="STRING" id="743788.S8EDG5"/>
<evidence type="ECO:0000313" key="3">
    <source>
        <dbReference type="Proteomes" id="UP000015241"/>
    </source>
</evidence>